<dbReference type="Proteomes" id="UP000316603">
    <property type="component" value="Unassembled WGS sequence"/>
</dbReference>
<dbReference type="AlphaFoldDB" id="A0A561TBZ0"/>
<protein>
    <submittedName>
        <fullName evidence="2">Ribosome-associated toxin RatA of RatAB toxin-antitoxin module</fullName>
    </submittedName>
</protein>
<evidence type="ECO:0000313" key="2">
    <source>
        <dbReference type="EMBL" id="TWF84631.1"/>
    </source>
</evidence>
<organism evidence="2 3">
    <name type="scientific">Streptomyces capillispiralis</name>
    <dbReference type="NCBI Taxonomy" id="68182"/>
    <lineage>
        <taxon>Bacteria</taxon>
        <taxon>Bacillati</taxon>
        <taxon>Actinomycetota</taxon>
        <taxon>Actinomycetes</taxon>
        <taxon>Kitasatosporales</taxon>
        <taxon>Streptomycetaceae</taxon>
        <taxon>Streptomyces</taxon>
    </lineage>
</organism>
<proteinExistence type="predicted"/>
<dbReference type="RefSeq" id="WP_145866727.1">
    <property type="nucleotide sequence ID" value="NZ_BNCE01000023.1"/>
</dbReference>
<accession>A0A561TBZ0</accession>
<dbReference type="InterPro" id="IPR023393">
    <property type="entry name" value="START-like_dom_sf"/>
</dbReference>
<keyword evidence="3" id="KW-1185">Reference proteome</keyword>
<sequence>MPTVEVKLSIAAPAEETWQAVSRIEDYADYMDSVNSVRVTESSGTRRVSEWSVLLKGSTLEWVEEDEIDDADRTMTFRQLTGDLDHFGGYWRVDPDGDHGSVTTFFVEFEIGIPLLADMLNPVAAKALRDNAQQMLTSIEQRVVAP</sequence>
<dbReference type="OrthoDB" id="9134299at2"/>
<evidence type="ECO:0000313" key="3">
    <source>
        <dbReference type="Proteomes" id="UP000316603"/>
    </source>
</evidence>
<gene>
    <name evidence="2" type="ORF">FHX78_111566</name>
</gene>
<dbReference type="EMBL" id="VIWV01000001">
    <property type="protein sequence ID" value="TWF84631.1"/>
    <property type="molecule type" value="Genomic_DNA"/>
</dbReference>
<comment type="caution">
    <text evidence="2">The sequence shown here is derived from an EMBL/GenBank/DDBJ whole genome shotgun (WGS) entry which is preliminary data.</text>
</comment>
<dbReference type="InterPro" id="IPR005031">
    <property type="entry name" value="COQ10_START"/>
</dbReference>
<dbReference type="Pfam" id="PF03364">
    <property type="entry name" value="Polyketide_cyc"/>
    <property type="match status" value="1"/>
</dbReference>
<feature type="domain" description="Coenzyme Q-binding protein COQ10 START" evidence="1">
    <location>
        <begin position="10"/>
        <end position="135"/>
    </location>
</feature>
<name>A0A561TBZ0_9ACTN</name>
<dbReference type="Gene3D" id="3.30.530.20">
    <property type="match status" value="1"/>
</dbReference>
<reference evidence="2 3" key="1">
    <citation type="submission" date="2019-06" db="EMBL/GenBank/DDBJ databases">
        <title>Sequencing the genomes of 1000 actinobacteria strains.</title>
        <authorList>
            <person name="Klenk H.-P."/>
        </authorList>
    </citation>
    <scope>NUCLEOTIDE SEQUENCE [LARGE SCALE GENOMIC DNA]</scope>
    <source>
        <strain evidence="2 3">DSM 41695</strain>
    </source>
</reference>
<evidence type="ECO:0000259" key="1">
    <source>
        <dbReference type="Pfam" id="PF03364"/>
    </source>
</evidence>
<dbReference type="SUPFAM" id="SSF55961">
    <property type="entry name" value="Bet v1-like"/>
    <property type="match status" value="1"/>
</dbReference>